<dbReference type="GO" id="GO:0005178">
    <property type="term" value="F:integrin binding"/>
    <property type="evidence" value="ECO:0007669"/>
    <property type="project" value="TreeGrafter"/>
</dbReference>
<evidence type="ECO:0000256" key="4">
    <source>
        <dbReference type="ARBA" id="ARBA00022737"/>
    </source>
</evidence>
<comment type="subcellular location">
    <subcellularLocation>
        <location evidence="1 11">Membrane</location>
        <topology evidence="1 11">Single-pass type I membrane protein</topology>
    </subcellularLocation>
</comment>
<dbReference type="Gene3D" id="1.20.5.930">
    <property type="entry name" value="Bicelle-embedded integrin alpha(iib) transmembrane segment"/>
    <property type="match status" value="1"/>
</dbReference>
<feature type="chain" id="PRO_5041515088" evidence="11">
    <location>
        <begin position="19"/>
        <end position="899"/>
    </location>
</feature>
<evidence type="ECO:0000256" key="10">
    <source>
        <dbReference type="PROSITE-ProRule" id="PRU00803"/>
    </source>
</evidence>
<dbReference type="PROSITE" id="PS51470">
    <property type="entry name" value="FG_GAP"/>
    <property type="match status" value="1"/>
</dbReference>
<evidence type="ECO:0000313" key="12">
    <source>
        <dbReference type="EMBL" id="CAH0721945.1"/>
    </source>
</evidence>
<dbReference type="Pfam" id="PF01839">
    <property type="entry name" value="FG-GAP"/>
    <property type="match status" value="1"/>
</dbReference>
<dbReference type="GO" id="GO:0007157">
    <property type="term" value="P:heterophilic cell-cell adhesion via plasma membrane cell adhesion molecules"/>
    <property type="evidence" value="ECO:0007669"/>
    <property type="project" value="UniProtKB-ARBA"/>
</dbReference>
<dbReference type="GO" id="GO:0007160">
    <property type="term" value="P:cell-matrix adhesion"/>
    <property type="evidence" value="ECO:0007669"/>
    <property type="project" value="TreeGrafter"/>
</dbReference>
<gene>
    <name evidence="12" type="ORF">BINO364_LOCUS7977</name>
</gene>
<dbReference type="GO" id="GO:0007229">
    <property type="term" value="P:integrin-mediated signaling pathway"/>
    <property type="evidence" value="ECO:0007669"/>
    <property type="project" value="UniProtKB-KW"/>
</dbReference>
<dbReference type="SMART" id="SM00191">
    <property type="entry name" value="Int_alpha"/>
    <property type="match status" value="3"/>
</dbReference>
<evidence type="ECO:0000256" key="6">
    <source>
        <dbReference type="ARBA" id="ARBA00023037"/>
    </source>
</evidence>
<keyword evidence="11" id="KW-0812">Transmembrane</keyword>
<feature type="transmembrane region" description="Helical" evidence="11">
    <location>
        <begin position="836"/>
        <end position="857"/>
    </location>
</feature>
<dbReference type="InterPro" id="IPR000413">
    <property type="entry name" value="Integrin_alpha"/>
</dbReference>
<dbReference type="Gene3D" id="2.130.10.130">
    <property type="entry name" value="Integrin alpha, N-terminal"/>
    <property type="match status" value="1"/>
</dbReference>
<accession>A0A8J9VLF3</accession>
<evidence type="ECO:0000256" key="2">
    <source>
        <dbReference type="ARBA" id="ARBA00008054"/>
    </source>
</evidence>
<reference evidence="12" key="1">
    <citation type="submission" date="2021-12" db="EMBL/GenBank/DDBJ databases">
        <authorList>
            <person name="Martin H S."/>
        </authorList>
    </citation>
    <scope>NUCLEOTIDE SEQUENCE</scope>
</reference>
<evidence type="ECO:0000256" key="7">
    <source>
        <dbReference type="ARBA" id="ARBA00023136"/>
    </source>
</evidence>
<keyword evidence="3 11" id="KW-0732">Signal</keyword>
<evidence type="ECO:0000256" key="9">
    <source>
        <dbReference type="ARBA" id="ARBA00023180"/>
    </source>
</evidence>
<dbReference type="OrthoDB" id="5317514at2759"/>
<feature type="repeat" description="FG-GAP" evidence="10">
    <location>
        <begin position="311"/>
        <end position="367"/>
    </location>
</feature>
<dbReference type="SUPFAM" id="SSF69318">
    <property type="entry name" value="Integrin alpha N-terminal domain"/>
    <property type="match status" value="1"/>
</dbReference>
<sequence>MRIIHFIYLQTCLSTVVAVYSKEYMSIVGPQIPLNNNSHYGYSIAYFDKQLFISAPAADNIGHIYSYNIISDTVKKIDTSMFPRSHMFPRLNNDKTDYWMGASIKTGPTFLVICAPRAVSQPYGATVTVGTCFKLSHQEDKTIVKRLPDLAEADKQSNGGMNSYGWSIEVDHRGRILVGGPAVVQDKNSGVEIFYNDDISPTLVNTTNIINLGYSIVSGNFLTNTEVTYAVSTTYGEHGEGEILFFDEKVKYINMLDHGEVGSMYGAVLCAARLGHTRTSLLVGAPTFASNSQYNTGAVYLYIPVNKTEIILYRIIKGTVDGGHFGSAIANLGDLDGDNKEDFAIGAPYEGLGAVYIYTGSGLLSDQTWWRKIQPEKFKSFGFSLVSLPTISEKRCNDLAVGAPLSNHVFILKCIPVTTIEIYTEFPDLQNRSNQTFFQFFICHKFIYPTNLKLIKSKIRIHVQMTHSSATLQKKSYYVSTTMKKCQARNVLTPIKGNYDELLKFNFTAVVETPKKGVPDIVLSDRSIISLQKSVWAANCRLMYGHCLPQLKAEPSSSFSIPYKVGLQKTEQFSLVIKNSGEIAYDACAVVWLPRALMKHIPPGCTRDGITQRVVCKPSEPIPSGSKWKTGNIEIDTTSLTNKDESIDIHYDIYGHCGNETEKQSSKLSFPLVFGFDGIVISGASSPNKVLNISIEDVSSGKQFHHIYTIINNGAFDLVDVKCKILRSDRSYLEYNTPTVIQTKGNTTSSQTCVLGEEGQIEDMICNIGELLKASEIVVLLPIRFLPNTFSNIINENRTIYTVLSLEILGNTSKVLYSNTASTRTLLEPQTTSVPVWISIIAFLIALFILIIIVLVLRECGFLKRKNKTNLERLKNTIHSRHQRGSQNVSLCPGHEEQE</sequence>
<evidence type="ECO:0000256" key="8">
    <source>
        <dbReference type="ARBA" id="ARBA00023170"/>
    </source>
</evidence>
<feature type="signal peptide" evidence="11">
    <location>
        <begin position="1"/>
        <end position="18"/>
    </location>
</feature>
<comment type="similarity">
    <text evidence="2 11">Belongs to the integrin alpha chain family.</text>
</comment>
<dbReference type="Proteomes" id="UP000838878">
    <property type="component" value="Chromosome 3"/>
</dbReference>
<feature type="non-terminal residue" evidence="12">
    <location>
        <position position="899"/>
    </location>
</feature>
<name>A0A8J9VLF3_9NEOP</name>
<evidence type="ECO:0000256" key="5">
    <source>
        <dbReference type="ARBA" id="ARBA00022889"/>
    </source>
</evidence>
<dbReference type="SUPFAM" id="SSF69179">
    <property type="entry name" value="Integrin domains"/>
    <property type="match status" value="2"/>
</dbReference>
<proteinExistence type="inferred from homology"/>
<dbReference type="EMBL" id="OV170223">
    <property type="protein sequence ID" value="CAH0721945.1"/>
    <property type="molecule type" value="Genomic_DNA"/>
</dbReference>
<dbReference type="AlphaFoldDB" id="A0A8J9VLF3"/>
<evidence type="ECO:0000313" key="13">
    <source>
        <dbReference type="Proteomes" id="UP000838878"/>
    </source>
</evidence>
<dbReference type="PRINTS" id="PR01185">
    <property type="entry name" value="INTEGRINA"/>
</dbReference>
<keyword evidence="11" id="KW-1133">Transmembrane helix</keyword>
<evidence type="ECO:0000256" key="1">
    <source>
        <dbReference type="ARBA" id="ARBA00004479"/>
    </source>
</evidence>
<evidence type="ECO:0000256" key="3">
    <source>
        <dbReference type="ARBA" id="ARBA00022729"/>
    </source>
</evidence>
<dbReference type="InterPro" id="IPR013517">
    <property type="entry name" value="FG-GAP"/>
</dbReference>
<evidence type="ECO:0000256" key="11">
    <source>
        <dbReference type="RuleBase" id="RU003762"/>
    </source>
</evidence>
<dbReference type="PANTHER" id="PTHR23220:SF133">
    <property type="entry name" value="INTEGRIN ALPHA-PS2"/>
    <property type="match status" value="1"/>
</dbReference>
<dbReference type="GO" id="GO:0009897">
    <property type="term" value="C:external side of plasma membrane"/>
    <property type="evidence" value="ECO:0007669"/>
    <property type="project" value="TreeGrafter"/>
</dbReference>
<protein>
    <submittedName>
        <fullName evidence="12">Uncharacterized protein</fullName>
    </submittedName>
</protein>
<keyword evidence="5 11" id="KW-0130">Cell adhesion</keyword>
<dbReference type="InterPro" id="IPR013519">
    <property type="entry name" value="Int_alpha_beta-p"/>
</dbReference>
<dbReference type="InterPro" id="IPR032695">
    <property type="entry name" value="Integrin_dom_sf"/>
</dbReference>
<dbReference type="PANTHER" id="PTHR23220">
    <property type="entry name" value="INTEGRIN ALPHA"/>
    <property type="match status" value="1"/>
</dbReference>
<keyword evidence="6 11" id="KW-0401">Integrin</keyword>
<keyword evidence="7 11" id="KW-0472">Membrane</keyword>
<dbReference type="GO" id="GO:0033627">
    <property type="term" value="P:cell adhesion mediated by integrin"/>
    <property type="evidence" value="ECO:0007669"/>
    <property type="project" value="TreeGrafter"/>
</dbReference>
<keyword evidence="4" id="KW-0677">Repeat</keyword>
<dbReference type="InterPro" id="IPR028994">
    <property type="entry name" value="Integrin_alpha_N"/>
</dbReference>
<keyword evidence="9" id="KW-0325">Glycoprotein</keyword>
<dbReference type="GO" id="GO:0008305">
    <property type="term" value="C:integrin complex"/>
    <property type="evidence" value="ECO:0007669"/>
    <property type="project" value="InterPro"/>
</dbReference>
<dbReference type="Gene3D" id="2.60.40.1510">
    <property type="entry name" value="ntegrin, alpha v. Chain A, domain 3"/>
    <property type="match status" value="1"/>
</dbReference>
<keyword evidence="13" id="KW-1185">Reference proteome</keyword>
<organism evidence="12 13">
    <name type="scientific">Brenthis ino</name>
    <name type="common">lesser marbled fritillary</name>
    <dbReference type="NCBI Taxonomy" id="405034"/>
    <lineage>
        <taxon>Eukaryota</taxon>
        <taxon>Metazoa</taxon>
        <taxon>Ecdysozoa</taxon>
        <taxon>Arthropoda</taxon>
        <taxon>Hexapoda</taxon>
        <taxon>Insecta</taxon>
        <taxon>Pterygota</taxon>
        <taxon>Neoptera</taxon>
        <taxon>Endopterygota</taxon>
        <taxon>Lepidoptera</taxon>
        <taxon>Glossata</taxon>
        <taxon>Ditrysia</taxon>
        <taxon>Papilionoidea</taxon>
        <taxon>Nymphalidae</taxon>
        <taxon>Heliconiinae</taxon>
        <taxon>Argynnini</taxon>
        <taxon>Brenthis</taxon>
    </lineage>
</organism>
<keyword evidence="8 11" id="KW-0675">Receptor</keyword>